<dbReference type="EMBL" id="BMIJ01000001">
    <property type="protein sequence ID" value="GGB78959.1"/>
    <property type="molecule type" value="Genomic_DNA"/>
</dbReference>
<protein>
    <recommendedName>
        <fullName evidence="2">FecR protein domain-containing protein</fullName>
    </recommendedName>
</protein>
<dbReference type="Pfam" id="PF04773">
    <property type="entry name" value="FecR"/>
    <property type="match status" value="1"/>
</dbReference>
<feature type="signal peptide" evidence="1">
    <location>
        <begin position="1"/>
        <end position="24"/>
    </location>
</feature>
<dbReference type="RefSeq" id="WP_188745130.1">
    <property type="nucleotide sequence ID" value="NZ_BMIJ01000001.1"/>
</dbReference>
<dbReference type="PANTHER" id="PTHR38731:SF1">
    <property type="entry name" value="FECR PROTEIN DOMAIN-CONTAINING PROTEIN"/>
    <property type="match status" value="1"/>
</dbReference>
<feature type="chain" id="PRO_5047478178" description="FecR protein domain-containing protein" evidence="1">
    <location>
        <begin position="25"/>
        <end position="219"/>
    </location>
</feature>
<comment type="caution">
    <text evidence="3">The sequence shown here is derived from an EMBL/GenBank/DDBJ whole genome shotgun (WGS) entry which is preliminary data.</text>
</comment>
<dbReference type="Proteomes" id="UP000629025">
    <property type="component" value="Unassembled WGS sequence"/>
</dbReference>
<keyword evidence="1" id="KW-0732">Signal</keyword>
<dbReference type="PANTHER" id="PTHR38731">
    <property type="entry name" value="LIPL45-RELATED LIPOPROTEIN-RELATED"/>
    <property type="match status" value="1"/>
</dbReference>
<evidence type="ECO:0000313" key="3">
    <source>
        <dbReference type="EMBL" id="GGB78959.1"/>
    </source>
</evidence>
<name>A0ABQ1JWL2_9GAMM</name>
<dbReference type="Gene3D" id="2.60.120.1440">
    <property type="match status" value="1"/>
</dbReference>
<evidence type="ECO:0000259" key="2">
    <source>
        <dbReference type="Pfam" id="PF04773"/>
    </source>
</evidence>
<keyword evidence="4" id="KW-1185">Reference proteome</keyword>
<dbReference type="InterPro" id="IPR006860">
    <property type="entry name" value="FecR"/>
</dbReference>
<feature type="domain" description="FecR protein" evidence="2">
    <location>
        <begin position="58"/>
        <end position="157"/>
    </location>
</feature>
<sequence>MRRLLKTLVLILFLGGAVPSSAWAEVIGMVVMTQGHPVVEREERRLELEPNDDLFERDRLITPKGSRVLLKLRDKTTVSLAENSVFELTEYSFDDDTSDVSFKLLKGAFRAISGLIGQQENPKFEVKTSTALIGIRGTDFWGGFIFTGDLDVAMFSGKGVYVENDFGRVELTEASAGTTVVAGRPPSDPIKWKQGKLSRAAAATEVSVEKTGTSGGSDY</sequence>
<evidence type="ECO:0000313" key="4">
    <source>
        <dbReference type="Proteomes" id="UP000629025"/>
    </source>
</evidence>
<proteinExistence type="predicted"/>
<organism evidence="3 4">
    <name type="scientific">Marinobacterium zhoushanense</name>
    <dbReference type="NCBI Taxonomy" id="1679163"/>
    <lineage>
        <taxon>Bacteria</taxon>
        <taxon>Pseudomonadati</taxon>
        <taxon>Pseudomonadota</taxon>
        <taxon>Gammaproteobacteria</taxon>
        <taxon>Oceanospirillales</taxon>
        <taxon>Oceanospirillaceae</taxon>
        <taxon>Marinobacterium</taxon>
    </lineage>
</organism>
<evidence type="ECO:0000256" key="1">
    <source>
        <dbReference type="SAM" id="SignalP"/>
    </source>
</evidence>
<accession>A0ABQ1JWL2</accession>
<gene>
    <name evidence="3" type="ORF">GCM10011352_00730</name>
</gene>
<reference evidence="4" key="1">
    <citation type="journal article" date="2019" name="Int. J. Syst. Evol. Microbiol.">
        <title>The Global Catalogue of Microorganisms (GCM) 10K type strain sequencing project: providing services to taxonomists for standard genome sequencing and annotation.</title>
        <authorList>
            <consortium name="The Broad Institute Genomics Platform"/>
            <consortium name="The Broad Institute Genome Sequencing Center for Infectious Disease"/>
            <person name="Wu L."/>
            <person name="Ma J."/>
        </authorList>
    </citation>
    <scope>NUCLEOTIDE SEQUENCE [LARGE SCALE GENOMIC DNA]</scope>
    <source>
        <strain evidence="4">CGMCC 1.15341</strain>
    </source>
</reference>